<reference evidence="2" key="1">
    <citation type="submission" date="2017-02" db="UniProtKB">
        <authorList>
            <consortium name="WormBaseParasite"/>
        </authorList>
    </citation>
    <scope>IDENTIFICATION</scope>
</reference>
<name>A0A0R3RLR7_9BILA</name>
<protein>
    <submittedName>
        <fullName evidence="2">Uncharacterized protein</fullName>
    </submittedName>
</protein>
<evidence type="ECO:0000313" key="2">
    <source>
        <dbReference type="WBParaSite" id="EEL_0000242601-mRNA-1"/>
    </source>
</evidence>
<dbReference type="AlphaFoldDB" id="A0A0R3RLR7"/>
<dbReference type="Proteomes" id="UP000050640">
    <property type="component" value="Unplaced"/>
</dbReference>
<proteinExistence type="predicted"/>
<accession>A0A0R3RLR7</accession>
<dbReference type="WBParaSite" id="EEL_0000242601-mRNA-1">
    <property type="protein sequence ID" value="EEL_0000242601-mRNA-1"/>
    <property type="gene ID" value="EEL_0000242601"/>
</dbReference>
<organism evidence="1 2">
    <name type="scientific">Elaeophora elaphi</name>
    <dbReference type="NCBI Taxonomy" id="1147741"/>
    <lineage>
        <taxon>Eukaryota</taxon>
        <taxon>Metazoa</taxon>
        <taxon>Ecdysozoa</taxon>
        <taxon>Nematoda</taxon>
        <taxon>Chromadorea</taxon>
        <taxon>Rhabditida</taxon>
        <taxon>Spirurina</taxon>
        <taxon>Spiruromorpha</taxon>
        <taxon>Filarioidea</taxon>
        <taxon>Onchocercidae</taxon>
        <taxon>Elaeophora</taxon>
    </lineage>
</organism>
<keyword evidence="1" id="KW-1185">Reference proteome</keyword>
<sequence>MTRNRSSLSADKENGVKWNPYEIILFYLQTKLEYFAKLLCKCGDDVNGKL</sequence>
<evidence type="ECO:0000313" key="1">
    <source>
        <dbReference type="Proteomes" id="UP000050640"/>
    </source>
</evidence>